<dbReference type="CDD" id="cd00158">
    <property type="entry name" value="RHOD"/>
    <property type="match status" value="1"/>
</dbReference>
<dbReference type="PROSITE" id="PS50206">
    <property type="entry name" value="RHODANESE_3"/>
    <property type="match status" value="1"/>
</dbReference>
<evidence type="ECO:0000259" key="1">
    <source>
        <dbReference type="PROSITE" id="PS50206"/>
    </source>
</evidence>
<dbReference type="SMART" id="SM00450">
    <property type="entry name" value="RHOD"/>
    <property type="match status" value="1"/>
</dbReference>
<proteinExistence type="predicted"/>
<dbReference type="PANTHER" id="PTHR43031">
    <property type="entry name" value="FAD-DEPENDENT OXIDOREDUCTASE"/>
    <property type="match status" value="1"/>
</dbReference>
<dbReference type="InterPro" id="IPR001763">
    <property type="entry name" value="Rhodanese-like_dom"/>
</dbReference>
<dbReference type="InterPro" id="IPR036873">
    <property type="entry name" value="Rhodanese-like_dom_sf"/>
</dbReference>
<name>A0AAU8JSR2_9ACTN</name>
<dbReference type="InterPro" id="IPR050229">
    <property type="entry name" value="GlpE_sulfurtransferase"/>
</dbReference>
<dbReference type="SUPFAM" id="SSF52821">
    <property type="entry name" value="Rhodanese/Cell cycle control phosphatase"/>
    <property type="match status" value="1"/>
</dbReference>
<dbReference type="EMBL" id="CP159872">
    <property type="protein sequence ID" value="XCM78402.1"/>
    <property type="molecule type" value="Genomic_DNA"/>
</dbReference>
<organism evidence="2">
    <name type="scientific">Kitasatospora camelliae</name>
    <dbReference type="NCBI Taxonomy" id="3156397"/>
    <lineage>
        <taxon>Bacteria</taxon>
        <taxon>Bacillati</taxon>
        <taxon>Actinomycetota</taxon>
        <taxon>Actinomycetes</taxon>
        <taxon>Kitasatosporales</taxon>
        <taxon>Streptomycetaceae</taxon>
        <taxon>Kitasatospora</taxon>
    </lineage>
</organism>
<reference evidence="2" key="1">
    <citation type="submission" date="2024-06" db="EMBL/GenBank/DDBJ databases">
        <title>The genome sequences of Kitasatospora sp. strain HUAS MG31.</title>
        <authorList>
            <person name="Mo P."/>
        </authorList>
    </citation>
    <scope>NUCLEOTIDE SEQUENCE</scope>
    <source>
        <strain evidence="2">HUAS MG31</strain>
    </source>
</reference>
<feature type="domain" description="Rhodanese" evidence="1">
    <location>
        <begin position="26"/>
        <end position="118"/>
    </location>
</feature>
<dbReference type="RefSeq" id="WP_354638266.1">
    <property type="nucleotide sequence ID" value="NZ_CP159872.1"/>
</dbReference>
<dbReference type="Pfam" id="PF00581">
    <property type="entry name" value="Rhodanese"/>
    <property type="match status" value="1"/>
</dbReference>
<evidence type="ECO:0000313" key="2">
    <source>
        <dbReference type="EMBL" id="XCM78402.1"/>
    </source>
</evidence>
<gene>
    <name evidence="2" type="ORF">ABWK59_05415</name>
</gene>
<protein>
    <submittedName>
        <fullName evidence="2">Rhodanese-like domain-containing protein</fullName>
    </submittedName>
</protein>
<accession>A0AAU8JSR2</accession>
<dbReference type="Gene3D" id="3.40.250.10">
    <property type="entry name" value="Rhodanese-like domain"/>
    <property type="match status" value="1"/>
</dbReference>
<dbReference type="PANTHER" id="PTHR43031:SF1">
    <property type="entry name" value="PYRIDINE NUCLEOTIDE-DISULPHIDE OXIDOREDUCTASE"/>
    <property type="match status" value="1"/>
</dbReference>
<dbReference type="AlphaFoldDB" id="A0AAU8JSR2"/>
<dbReference type="KEGG" id="kcm:ABWK59_05415"/>
<sequence>MPTLPTYHDPADPSQTTPAAAERLLVTGRATLLDVREEDEFCAGRAPSARWLPLGDLAAGAGLPAGIAGHPDHPVLVVCRSGSRSGQAVALLTARGVTARNVAGGMRAWARAGLPLVTADGTVGQVI</sequence>